<comment type="cofactor">
    <cofactor evidence="1">
        <name>heme</name>
        <dbReference type="ChEBI" id="CHEBI:30413"/>
    </cofactor>
</comment>
<evidence type="ECO:0000256" key="6">
    <source>
        <dbReference type="ARBA" id="ARBA00023136"/>
    </source>
</evidence>
<comment type="subcellular location">
    <subcellularLocation>
        <location evidence="2">Membrane</location>
        <topology evidence="2">Single-pass membrane protein</topology>
    </subcellularLocation>
</comment>
<proteinExistence type="predicted"/>
<evidence type="ECO:0000313" key="8">
    <source>
        <dbReference type="Proteomes" id="UP000501690"/>
    </source>
</evidence>
<evidence type="ECO:0000256" key="5">
    <source>
        <dbReference type="ARBA" id="ARBA00022989"/>
    </source>
</evidence>
<keyword evidence="4" id="KW-0479">Metal-binding</keyword>
<protein>
    <submittedName>
        <fullName evidence="7">Cytochrome P450</fullName>
    </submittedName>
</protein>
<dbReference type="Gene3D" id="1.10.630.10">
    <property type="entry name" value="Cytochrome P450"/>
    <property type="match status" value="1"/>
</dbReference>
<gene>
    <name evidence="7" type="ORF">DEO72_LG10g1658</name>
</gene>
<dbReference type="PANTHER" id="PTHR24298:SF908">
    <property type="entry name" value="CYTOCHROME P450 FAMILY PROTEIN"/>
    <property type="match status" value="1"/>
</dbReference>
<evidence type="ECO:0000256" key="2">
    <source>
        <dbReference type="ARBA" id="ARBA00004167"/>
    </source>
</evidence>
<sequence length="288" mass="33722">MDEHFSYALYALFSFICFGEKFDERTVRNIQRVHHGFLHNFIKFNMLNVAPFLSKIVFRGLWREILKIHEDQVNVFLPIIKARQEKIKGELVVEEFKAYVDALFYMKLSSNGSKLRDEELVSMCAEFMIGGTDTTVMTWLWCMANLVKYQHVQENVFDEIKNVVEGDEEIEEEHLKRMPYLKVVVLETLRRHPIGGVASSIHSILRSIRVSTSYQLTIHSRFGLIRVSLFQLCDLYLFVVLFIHPLFLAGIHSPNLACIFPYFLKLQNGYETHTHQLDKQKKICKNGR</sequence>
<evidence type="ECO:0000256" key="4">
    <source>
        <dbReference type="ARBA" id="ARBA00022723"/>
    </source>
</evidence>
<dbReference type="Pfam" id="PF00067">
    <property type="entry name" value="p450"/>
    <property type="match status" value="1"/>
</dbReference>
<dbReference type="PANTHER" id="PTHR24298">
    <property type="entry name" value="FLAVONOID 3'-MONOOXYGENASE-RELATED"/>
    <property type="match status" value="1"/>
</dbReference>
<dbReference type="PRINTS" id="PR00463">
    <property type="entry name" value="EP450I"/>
</dbReference>
<reference evidence="7 8" key="1">
    <citation type="submission" date="2019-04" db="EMBL/GenBank/DDBJ databases">
        <title>An improved genome assembly and genetic linkage map for asparagus bean, Vigna unguiculata ssp. sesquipedialis.</title>
        <authorList>
            <person name="Xia Q."/>
            <person name="Zhang R."/>
            <person name="Dong Y."/>
        </authorList>
    </citation>
    <scope>NUCLEOTIDE SEQUENCE [LARGE SCALE GENOMIC DNA]</scope>
    <source>
        <tissue evidence="7">Leaf</tissue>
    </source>
</reference>
<dbReference type="InterPro" id="IPR051103">
    <property type="entry name" value="Plant_metabolite_P450s"/>
</dbReference>
<dbReference type="GO" id="GO:0016709">
    <property type="term" value="F:oxidoreductase activity, acting on paired donors, with incorporation or reduction of molecular oxygen, NAD(P)H as one donor, and incorporation of one atom of oxygen"/>
    <property type="evidence" value="ECO:0007669"/>
    <property type="project" value="TreeGrafter"/>
</dbReference>
<keyword evidence="6" id="KW-0472">Membrane</keyword>
<dbReference type="SUPFAM" id="SSF48264">
    <property type="entry name" value="Cytochrome P450"/>
    <property type="match status" value="1"/>
</dbReference>
<dbReference type="GO" id="GO:0020037">
    <property type="term" value="F:heme binding"/>
    <property type="evidence" value="ECO:0007669"/>
    <property type="project" value="InterPro"/>
</dbReference>
<evidence type="ECO:0000256" key="3">
    <source>
        <dbReference type="ARBA" id="ARBA00022692"/>
    </source>
</evidence>
<dbReference type="InterPro" id="IPR001128">
    <property type="entry name" value="Cyt_P450"/>
</dbReference>
<keyword evidence="8" id="KW-1185">Reference proteome</keyword>
<dbReference type="GO" id="GO:0016020">
    <property type="term" value="C:membrane"/>
    <property type="evidence" value="ECO:0007669"/>
    <property type="project" value="UniProtKB-SubCell"/>
</dbReference>
<evidence type="ECO:0000256" key="1">
    <source>
        <dbReference type="ARBA" id="ARBA00001971"/>
    </source>
</evidence>
<evidence type="ECO:0000313" key="7">
    <source>
        <dbReference type="EMBL" id="QCE10428.1"/>
    </source>
</evidence>
<dbReference type="GO" id="GO:0005506">
    <property type="term" value="F:iron ion binding"/>
    <property type="evidence" value="ECO:0007669"/>
    <property type="project" value="InterPro"/>
</dbReference>
<dbReference type="AlphaFoldDB" id="A0A4D6NAU1"/>
<dbReference type="InterPro" id="IPR036396">
    <property type="entry name" value="Cyt_P450_sf"/>
</dbReference>
<keyword evidence="3" id="KW-0812">Transmembrane</keyword>
<accession>A0A4D6NAU1</accession>
<organism evidence="7 8">
    <name type="scientific">Vigna unguiculata</name>
    <name type="common">Cowpea</name>
    <dbReference type="NCBI Taxonomy" id="3917"/>
    <lineage>
        <taxon>Eukaryota</taxon>
        <taxon>Viridiplantae</taxon>
        <taxon>Streptophyta</taxon>
        <taxon>Embryophyta</taxon>
        <taxon>Tracheophyta</taxon>
        <taxon>Spermatophyta</taxon>
        <taxon>Magnoliopsida</taxon>
        <taxon>eudicotyledons</taxon>
        <taxon>Gunneridae</taxon>
        <taxon>Pentapetalae</taxon>
        <taxon>rosids</taxon>
        <taxon>fabids</taxon>
        <taxon>Fabales</taxon>
        <taxon>Fabaceae</taxon>
        <taxon>Papilionoideae</taxon>
        <taxon>50 kb inversion clade</taxon>
        <taxon>NPAAA clade</taxon>
        <taxon>indigoferoid/millettioid clade</taxon>
        <taxon>Phaseoleae</taxon>
        <taxon>Vigna</taxon>
    </lineage>
</organism>
<dbReference type="InterPro" id="IPR002401">
    <property type="entry name" value="Cyt_P450_E_grp-I"/>
</dbReference>
<dbReference type="Proteomes" id="UP000501690">
    <property type="component" value="Linkage Group LG10"/>
</dbReference>
<name>A0A4D6NAU1_VIGUN</name>
<keyword evidence="5" id="KW-1133">Transmembrane helix</keyword>
<dbReference type="EMBL" id="CP039354">
    <property type="protein sequence ID" value="QCE10428.1"/>
    <property type="molecule type" value="Genomic_DNA"/>
</dbReference>